<proteinExistence type="predicted"/>
<dbReference type="InterPro" id="IPR007712">
    <property type="entry name" value="RelE/ParE_toxin"/>
</dbReference>
<dbReference type="AlphaFoldDB" id="A0A5J4R5G8"/>
<organism evidence="2">
    <name type="scientific">termite gut metagenome</name>
    <dbReference type="NCBI Taxonomy" id="433724"/>
    <lineage>
        <taxon>unclassified sequences</taxon>
        <taxon>metagenomes</taxon>
        <taxon>organismal metagenomes</taxon>
    </lineage>
</organism>
<name>A0A5J4R5G8_9ZZZZ</name>
<evidence type="ECO:0008006" key="3">
    <source>
        <dbReference type="Google" id="ProtNLM"/>
    </source>
</evidence>
<protein>
    <recommendedName>
        <fullName evidence="3">Type II toxin-antitoxin system RelE/ParE family toxin</fullName>
    </recommendedName>
</protein>
<dbReference type="Pfam" id="PF05016">
    <property type="entry name" value="ParE_toxin"/>
    <property type="match status" value="1"/>
</dbReference>
<evidence type="ECO:0000313" key="2">
    <source>
        <dbReference type="EMBL" id="KAA6329417.1"/>
    </source>
</evidence>
<dbReference type="InterPro" id="IPR035093">
    <property type="entry name" value="RelE/ParE_toxin_dom_sf"/>
</dbReference>
<accession>A0A5J4R5G8</accession>
<dbReference type="EMBL" id="SNRY01001652">
    <property type="protein sequence ID" value="KAA6329417.1"/>
    <property type="molecule type" value="Genomic_DNA"/>
</dbReference>
<gene>
    <name evidence="2" type="ORF">EZS27_021780</name>
</gene>
<keyword evidence="1" id="KW-1277">Toxin-antitoxin system</keyword>
<sequence>MVEIKWTDFAIENLHDIGDYIEKDSFRYAEIVVNSLFDATDILEQHPLAGRVGQFPNLTIKT</sequence>
<evidence type="ECO:0000256" key="1">
    <source>
        <dbReference type="ARBA" id="ARBA00022649"/>
    </source>
</evidence>
<dbReference type="Gene3D" id="3.30.2310.20">
    <property type="entry name" value="RelE-like"/>
    <property type="match status" value="1"/>
</dbReference>
<comment type="caution">
    <text evidence="2">The sequence shown here is derived from an EMBL/GenBank/DDBJ whole genome shotgun (WGS) entry which is preliminary data.</text>
</comment>
<reference evidence="2" key="1">
    <citation type="submission" date="2019-03" db="EMBL/GenBank/DDBJ databases">
        <title>Single cell metagenomics reveals metabolic interactions within the superorganism composed of flagellate Streblomastix strix and complex community of Bacteroidetes bacteria on its surface.</title>
        <authorList>
            <person name="Treitli S.C."/>
            <person name="Kolisko M."/>
            <person name="Husnik F."/>
            <person name="Keeling P."/>
            <person name="Hampl V."/>
        </authorList>
    </citation>
    <scope>NUCLEOTIDE SEQUENCE</scope>
    <source>
        <strain evidence="2">STM</strain>
    </source>
</reference>